<dbReference type="AlphaFoldDB" id="A0ABD0Z789"/>
<comment type="caution">
    <text evidence="5">The sequence shown here is derived from an EMBL/GenBank/DDBJ whole genome shotgun (WGS) entry which is preliminary data.</text>
</comment>
<gene>
    <name evidence="5" type="ORF">V5N11_032838</name>
</gene>
<dbReference type="FunFam" id="1.25.40.10:FF:001541">
    <property type="entry name" value="Pentatricopeptide repeat (PPR) superfamily protein"/>
    <property type="match status" value="2"/>
</dbReference>
<feature type="repeat" description="PPR" evidence="3">
    <location>
        <begin position="471"/>
        <end position="506"/>
    </location>
</feature>
<dbReference type="GO" id="GO:0003729">
    <property type="term" value="F:mRNA binding"/>
    <property type="evidence" value="ECO:0007669"/>
    <property type="project" value="UniProtKB-ARBA"/>
</dbReference>
<keyword evidence="4" id="KW-0472">Membrane</keyword>
<dbReference type="Pfam" id="PF01535">
    <property type="entry name" value="PPR"/>
    <property type="match status" value="1"/>
</dbReference>
<evidence type="ECO:0000256" key="2">
    <source>
        <dbReference type="ARBA" id="ARBA00022737"/>
    </source>
</evidence>
<organism evidence="5 6">
    <name type="scientific">Cardamine amara subsp. amara</name>
    <dbReference type="NCBI Taxonomy" id="228776"/>
    <lineage>
        <taxon>Eukaryota</taxon>
        <taxon>Viridiplantae</taxon>
        <taxon>Streptophyta</taxon>
        <taxon>Embryophyta</taxon>
        <taxon>Tracheophyta</taxon>
        <taxon>Spermatophyta</taxon>
        <taxon>Magnoliopsida</taxon>
        <taxon>eudicotyledons</taxon>
        <taxon>Gunneridae</taxon>
        <taxon>Pentapetalae</taxon>
        <taxon>rosids</taxon>
        <taxon>malvids</taxon>
        <taxon>Brassicales</taxon>
        <taxon>Brassicaceae</taxon>
        <taxon>Cardamineae</taxon>
        <taxon>Cardamine</taxon>
    </lineage>
</organism>
<comment type="similarity">
    <text evidence="1">Belongs to the PPR family. P subfamily.</text>
</comment>
<sequence length="752" mass="87554">MTHNLQQHARRILACRTRTQFFCSYTNKTLSSPVTNLTLHCRIEAALPGEIPTLLEQWRQQQQHGKQLNPSLVRSILEKLHDSHRFREALEVSNWMIEQNICKLIPQDFTTRFHLIEKVLGFKEAEKFFESIPENQRSESIYNSLLRSYAKRSGKHDLDKAESIFKKMRELGLLLRLSPYSSMTSLYRRNPHENRDKVDEILKEMKESNIELDSITVNNVLRVYADVSDVKTMEKFLADWEETTRRDGLTVLDMARAYLRTCSKEKARKFLRRTDELISPKSYEELIRLYGEVGEREDVYRIWNLYNKSRNKDNEGFLVSIGSLLKLDDIKGAEEIYYKHWECSGLEFDIRIPTMLMSSYRDKGMVEKADKLTNKIMGNARLVRPITPLLEELGEKGNEVKPSDLRDLIKTLCDSNQFSKALEASTWMGEKKLFNLFPQDYATRLYVIKNVLGLEEAEKFFERSIPKNKKDYHVYATLLSCYTRSNKTLDKAEAIFEKMSELGFLSTPFPLNSMICLYSRLGKRNKVDNLLMKVKEMNIELDNLAMNNVLRVYADETDINTMEKFKRECEDDKNLGLEMGTVEAVAKAYERAGLILEAIEITRSTNEVQRLWNEYKEKAKAEVKIDEENPWKTIGGISNEDNRRVISSLLKLNDVKGAEEIYGEWEPQGPLFDSRIPCLLISHYCEHGDEMKVREVVNSSIKKRKLMKFKMVKEDLSLFGTKCLGYSILAAMLWWAVLDPVAFLVFHKNIYG</sequence>
<dbReference type="InterPro" id="IPR002885">
    <property type="entry name" value="PPR_rpt"/>
</dbReference>
<name>A0ABD0Z789_CARAN</name>
<dbReference type="InterPro" id="IPR011990">
    <property type="entry name" value="TPR-like_helical_dom_sf"/>
</dbReference>
<evidence type="ECO:0000256" key="1">
    <source>
        <dbReference type="ARBA" id="ARBA00007626"/>
    </source>
</evidence>
<protein>
    <submittedName>
        <fullName evidence="5">Pentatricopeptide repeat-containing protein</fullName>
    </submittedName>
</protein>
<dbReference type="Gene3D" id="1.25.40.10">
    <property type="entry name" value="Tetratricopeptide repeat domain"/>
    <property type="match status" value="2"/>
</dbReference>
<evidence type="ECO:0000256" key="3">
    <source>
        <dbReference type="PROSITE-ProRule" id="PRU00708"/>
    </source>
</evidence>
<keyword evidence="6" id="KW-1185">Reference proteome</keyword>
<accession>A0ABD0Z789</accession>
<feature type="transmembrane region" description="Helical" evidence="4">
    <location>
        <begin position="724"/>
        <end position="746"/>
    </location>
</feature>
<evidence type="ECO:0000256" key="4">
    <source>
        <dbReference type="SAM" id="Phobius"/>
    </source>
</evidence>
<dbReference type="PANTHER" id="PTHR45717">
    <property type="entry name" value="OS12G0527900 PROTEIN"/>
    <property type="match status" value="1"/>
</dbReference>
<dbReference type="PROSITE" id="PS51375">
    <property type="entry name" value="PPR"/>
    <property type="match status" value="2"/>
</dbReference>
<keyword evidence="4" id="KW-1133">Transmembrane helix</keyword>
<dbReference type="PANTHER" id="PTHR45717:SF30">
    <property type="entry name" value="PENTATRICOPEPTIDE REPEAT (PPR) SUPERFAMILY PROTEIN"/>
    <property type="match status" value="1"/>
</dbReference>
<evidence type="ECO:0000313" key="6">
    <source>
        <dbReference type="Proteomes" id="UP001558713"/>
    </source>
</evidence>
<evidence type="ECO:0000313" key="5">
    <source>
        <dbReference type="EMBL" id="KAL1190558.1"/>
    </source>
</evidence>
<dbReference type="NCBIfam" id="TIGR00756">
    <property type="entry name" value="PPR"/>
    <property type="match status" value="1"/>
</dbReference>
<proteinExistence type="inferred from homology"/>
<reference evidence="5 6" key="1">
    <citation type="submission" date="2024-04" db="EMBL/GenBank/DDBJ databases">
        <title>Genome assembly C_amara_ONT_v2.</title>
        <authorList>
            <person name="Yant L."/>
            <person name="Moore C."/>
            <person name="Slenker M."/>
        </authorList>
    </citation>
    <scope>NUCLEOTIDE SEQUENCE [LARGE SCALE GENOMIC DNA]</scope>
    <source>
        <tissue evidence="5">Leaf</tissue>
    </source>
</reference>
<dbReference type="Proteomes" id="UP001558713">
    <property type="component" value="Unassembled WGS sequence"/>
</dbReference>
<keyword evidence="4" id="KW-0812">Transmembrane</keyword>
<feature type="repeat" description="PPR" evidence="3">
    <location>
        <begin position="138"/>
        <end position="175"/>
    </location>
</feature>
<dbReference type="EMBL" id="JBANAX010000874">
    <property type="protein sequence ID" value="KAL1190558.1"/>
    <property type="molecule type" value="Genomic_DNA"/>
</dbReference>
<keyword evidence="2" id="KW-0677">Repeat</keyword>